<dbReference type="STRING" id="1120920.SAMN03080599_00253"/>
<dbReference type="RefSeq" id="WP_092589065.1">
    <property type="nucleotide sequence ID" value="NZ_FMWL01000001.1"/>
</dbReference>
<feature type="domain" description="DUF4130" evidence="1">
    <location>
        <begin position="85"/>
        <end position="242"/>
    </location>
</feature>
<dbReference type="Proteomes" id="UP000199208">
    <property type="component" value="Unassembled WGS sequence"/>
</dbReference>
<dbReference type="InterPro" id="IPR023875">
    <property type="entry name" value="DNA_repair_put"/>
</dbReference>
<proteinExistence type="predicted"/>
<dbReference type="InterPro" id="IPR025404">
    <property type="entry name" value="DUF4130"/>
</dbReference>
<dbReference type="EMBL" id="FMWL01000001">
    <property type="protein sequence ID" value="SCZ76466.1"/>
    <property type="molecule type" value="Genomic_DNA"/>
</dbReference>
<organism evidence="2 3">
    <name type="scientific">Acidaminobacter hydrogenoformans DSM 2784</name>
    <dbReference type="NCBI Taxonomy" id="1120920"/>
    <lineage>
        <taxon>Bacteria</taxon>
        <taxon>Bacillati</taxon>
        <taxon>Bacillota</taxon>
        <taxon>Clostridia</taxon>
        <taxon>Peptostreptococcales</taxon>
        <taxon>Acidaminobacteraceae</taxon>
        <taxon>Acidaminobacter</taxon>
    </lineage>
</organism>
<evidence type="ECO:0000313" key="3">
    <source>
        <dbReference type="Proteomes" id="UP000199208"/>
    </source>
</evidence>
<evidence type="ECO:0000259" key="1">
    <source>
        <dbReference type="Pfam" id="PF13566"/>
    </source>
</evidence>
<dbReference type="AlphaFoldDB" id="A0A1G5RR36"/>
<evidence type="ECO:0000313" key="2">
    <source>
        <dbReference type="EMBL" id="SCZ76466.1"/>
    </source>
</evidence>
<reference evidence="2 3" key="1">
    <citation type="submission" date="2016-10" db="EMBL/GenBank/DDBJ databases">
        <authorList>
            <person name="de Groot N.N."/>
        </authorList>
    </citation>
    <scope>NUCLEOTIDE SEQUENCE [LARGE SCALE GENOMIC DNA]</scope>
    <source>
        <strain evidence="2 3">DSM 2784</strain>
    </source>
</reference>
<dbReference type="NCBIfam" id="TIGR03915">
    <property type="entry name" value="SAM_7_link_chp"/>
    <property type="match status" value="1"/>
</dbReference>
<accession>A0A1G5RR36</accession>
<protein>
    <submittedName>
        <fullName evidence="2">Probable DNA metabolism protein</fullName>
    </submittedName>
</protein>
<gene>
    <name evidence="2" type="ORF">SAMN03080599_00253</name>
</gene>
<sequence>MMQLFLYDGSFEGLMCAIAAAYKVKGDVAVHKKDDPVPLLLAQVQEVQTDSTQAGKVIEAIVQKLGMETFKRVSYAYFSEAPEIGTGLLHFLRYAFKTGPSAVDHLAHPIVKPVFEAARRVTREVHLMTGLLRFSETRSGIFYGAYEPTYDITTLLAPHFASRLGDQTWVLHDVKRHLAAFYDQKTWWLAELEPTAQSYSDAEDFYRSLWQTYFTHIAIQSRISARRQQQHMPKKYWKYLVEIKA</sequence>
<name>A0A1G5RR36_9FIRM</name>
<keyword evidence="3" id="KW-1185">Reference proteome</keyword>
<dbReference type="Pfam" id="PF13566">
    <property type="entry name" value="DUF4130"/>
    <property type="match status" value="1"/>
</dbReference>
<dbReference type="OrthoDB" id="5290748at2"/>